<keyword evidence="2" id="KW-1185">Reference proteome</keyword>
<dbReference type="RefSeq" id="WP_211595002.1">
    <property type="nucleotide sequence ID" value="NZ_WMIG01000003.1"/>
</dbReference>
<proteinExistence type="predicted"/>
<protein>
    <submittedName>
        <fullName evidence="1">Carbohydrate-binding protein</fullName>
    </submittedName>
</protein>
<dbReference type="Proteomes" id="UP000449846">
    <property type="component" value="Unassembled WGS sequence"/>
</dbReference>
<evidence type="ECO:0000313" key="1">
    <source>
        <dbReference type="EMBL" id="MTH59399.1"/>
    </source>
</evidence>
<dbReference type="AlphaFoldDB" id="A0A844HK27"/>
<evidence type="ECO:0000313" key="2">
    <source>
        <dbReference type="Proteomes" id="UP000449846"/>
    </source>
</evidence>
<comment type="caution">
    <text evidence="1">The sequence shown here is derived from an EMBL/GenBank/DDBJ whole genome shotgun (WGS) entry which is preliminary data.</text>
</comment>
<dbReference type="EMBL" id="WMIG01000003">
    <property type="protein sequence ID" value="MTH59399.1"/>
    <property type="molecule type" value="Genomic_DNA"/>
</dbReference>
<accession>A0A844HK27</accession>
<organism evidence="1 2">
    <name type="scientific">Paracoccus litorisediminis</name>
    <dbReference type="NCBI Taxonomy" id="2006130"/>
    <lineage>
        <taxon>Bacteria</taxon>
        <taxon>Pseudomonadati</taxon>
        <taxon>Pseudomonadota</taxon>
        <taxon>Alphaproteobacteria</taxon>
        <taxon>Rhodobacterales</taxon>
        <taxon>Paracoccaceae</taxon>
        <taxon>Paracoccus</taxon>
    </lineage>
</organism>
<gene>
    <name evidence="1" type="ORF">GL300_09255</name>
</gene>
<dbReference type="InterPro" id="IPR008979">
    <property type="entry name" value="Galactose-bd-like_sf"/>
</dbReference>
<dbReference type="Gene3D" id="2.60.120.260">
    <property type="entry name" value="Galactose-binding domain-like"/>
    <property type="match status" value="1"/>
</dbReference>
<dbReference type="SUPFAM" id="SSF49785">
    <property type="entry name" value="Galactose-binding domain-like"/>
    <property type="match status" value="1"/>
</dbReference>
<sequence>MNLEIRIVSAEGMTRARQSGQTEAVLVHDLTYAPGDMIEIACDGAGFDAVLQLDAAIAPALVHAGGPIYRFAIPFDSARVAYPAQAFAGPLHRISIRPALPSEAHIRRNLALNPADSALNDAFFPHAFANVETRNEAGFAARNAIDGEIANHDHGFWPYTSWGINRDPHASLTLDFGRAVWLDEIALRLRADFPHDSWWERATIVFSDGPEARITLHKTGQRQAFAIPPRQVTWLRLEQLTRADDPSPFPALTQIEAWGWPVTASGQRRSSSAAMKLENSSPCEPILSLA</sequence>
<reference evidence="1 2" key="1">
    <citation type="submission" date="2019-11" db="EMBL/GenBank/DDBJ databases">
        <authorList>
            <person name="Dong K."/>
        </authorList>
    </citation>
    <scope>NUCLEOTIDE SEQUENCE [LARGE SCALE GENOMIC DNA]</scope>
    <source>
        <strain evidence="1 2">NBRC 112902</strain>
    </source>
</reference>
<name>A0A844HK27_9RHOB</name>